<name>A0ABR2XPQ9_9PEZI</name>
<evidence type="ECO:0000256" key="3">
    <source>
        <dbReference type="ARBA" id="ARBA00007927"/>
    </source>
</evidence>
<evidence type="ECO:0000256" key="12">
    <source>
        <dbReference type="ARBA" id="ARBA00023242"/>
    </source>
</evidence>
<keyword evidence="9" id="KW-0747">Spliceosome</keyword>
<evidence type="ECO:0000256" key="4">
    <source>
        <dbReference type="ARBA" id="ARBA00014768"/>
    </source>
</evidence>
<evidence type="ECO:0000259" key="16">
    <source>
        <dbReference type="PROSITE" id="PS52002"/>
    </source>
</evidence>
<keyword evidence="13" id="KW-0687">Ribonucleoprotein</keyword>
<dbReference type="Pfam" id="PF01423">
    <property type="entry name" value="LSM"/>
    <property type="match status" value="1"/>
</dbReference>
<evidence type="ECO:0000313" key="18">
    <source>
        <dbReference type="Proteomes" id="UP001465668"/>
    </source>
</evidence>
<keyword evidence="18" id="KW-1185">Reference proteome</keyword>
<evidence type="ECO:0000256" key="15">
    <source>
        <dbReference type="SAM" id="MobiDB-lite"/>
    </source>
</evidence>
<keyword evidence="8" id="KW-0819">tRNA processing</keyword>
<keyword evidence="6" id="KW-0698">rRNA processing</keyword>
<organism evidence="17 18">
    <name type="scientific">Seiridium cardinale</name>
    <dbReference type="NCBI Taxonomy" id="138064"/>
    <lineage>
        <taxon>Eukaryota</taxon>
        <taxon>Fungi</taxon>
        <taxon>Dikarya</taxon>
        <taxon>Ascomycota</taxon>
        <taxon>Pezizomycotina</taxon>
        <taxon>Sordariomycetes</taxon>
        <taxon>Xylariomycetidae</taxon>
        <taxon>Amphisphaeriales</taxon>
        <taxon>Sporocadaceae</taxon>
        <taxon>Seiridium</taxon>
    </lineage>
</organism>
<sequence length="161" mass="17354">MRQLTAGESALCPLQGYGACAESARTRRGAQAIENIKAAPAIDWLTALATPTPTPTPTARPTARPKQLKNIDRIQAKKIMENGTASQGEGRDPSGFLSELHGNPVTVKLNSGVVYKGELQSVDGYMNIALEKTEEYVNGVKRRTYGDAFVRGNNVMYISAD</sequence>
<evidence type="ECO:0000256" key="8">
    <source>
        <dbReference type="ARBA" id="ARBA00022694"/>
    </source>
</evidence>
<keyword evidence="11" id="KW-0508">mRNA splicing</keyword>
<keyword evidence="5" id="KW-0963">Cytoplasm</keyword>
<accession>A0ABR2XPQ9</accession>
<dbReference type="SUPFAM" id="SSF50182">
    <property type="entry name" value="Sm-like ribonucleoproteins"/>
    <property type="match status" value="1"/>
</dbReference>
<dbReference type="InterPro" id="IPR010920">
    <property type="entry name" value="LSM_dom_sf"/>
</dbReference>
<evidence type="ECO:0000256" key="13">
    <source>
        <dbReference type="ARBA" id="ARBA00023274"/>
    </source>
</evidence>
<dbReference type="PANTHER" id="PTHR11021">
    <property type="entry name" value="SMALL NUCLEAR RIBONUCLEOPROTEIN F SNRNP-F"/>
    <property type="match status" value="1"/>
</dbReference>
<comment type="similarity">
    <text evidence="3">Belongs to the snRNP Sm proteins family. SmF/LSm6 subfamily.</text>
</comment>
<dbReference type="Proteomes" id="UP001465668">
    <property type="component" value="Unassembled WGS sequence"/>
</dbReference>
<evidence type="ECO:0000256" key="5">
    <source>
        <dbReference type="ARBA" id="ARBA00022490"/>
    </source>
</evidence>
<dbReference type="PROSITE" id="PS52002">
    <property type="entry name" value="SM"/>
    <property type="match status" value="1"/>
</dbReference>
<evidence type="ECO:0000256" key="10">
    <source>
        <dbReference type="ARBA" id="ARBA00022884"/>
    </source>
</evidence>
<keyword evidence="7" id="KW-0507">mRNA processing</keyword>
<dbReference type="PANTHER" id="PTHR11021:SF1">
    <property type="entry name" value="U6 SNRNA-ASSOCIATED SM-LIKE PROTEIN LSM6"/>
    <property type="match status" value="1"/>
</dbReference>
<keyword evidence="12" id="KW-0539">Nucleus</keyword>
<comment type="function">
    <text evidence="14">Component of LSm protein complexes, which are involved in RNA processing and may function in a chaperone-like manner, facilitating the efficient association of RNA processing factors with their substrates. Component of the cytoplasmic LSM1-LSM7 complex, which is thought to be involved in mRNA degradation by activating the decapping step in the 5'-to-3' mRNA decay pathway. Component of the nuclear LSM2-LSM8 complex, which is involved in splicing of nuclear mRNAs. LSM2-LSM8 associates with multiple snRNP complexes containing the U6 snRNA (U4/U6 di-snRNP, spliceosomal U4/U6.U5 tri-snRNP, and free U6 snRNP). It binds directly to the 3'-terminal U-tract of U6 snRNA and plays a role in the biogenesis and stability of the U6 snRNP and U4/U6 snRNP complexes. LSM2-LSM8 probably also is involved degradation of nuclear pre-mRNA by targeting them for decapping, and in processing of pre-tRNAs, pre-rRNAs and U3 snoRNA.</text>
</comment>
<comment type="caution">
    <text evidence="17">The sequence shown here is derived from an EMBL/GenBank/DDBJ whole genome shotgun (WGS) entry which is preliminary data.</text>
</comment>
<evidence type="ECO:0000256" key="1">
    <source>
        <dbReference type="ARBA" id="ARBA00004123"/>
    </source>
</evidence>
<dbReference type="InterPro" id="IPR016487">
    <property type="entry name" value="Lsm6/sSmF"/>
</dbReference>
<evidence type="ECO:0000256" key="9">
    <source>
        <dbReference type="ARBA" id="ARBA00022728"/>
    </source>
</evidence>
<gene>
    <name evidence="17" type="ORF">SCAR479_07594</name>
</gene>
<proteinExistence type="inferred from homology"/>
<evidence type="ECO:0000256" key="2">
    <source>
        <dbReference type="ARBA" id="ARBA00004496"/>
    </source>
</evidence>
<dbReference type="InterPro" id="IPR047575">
    <property type="entry name" value="Sm"/>
</dbReference>
<comment type="subcellular location">
    <subcellularLocation>
        <location evidence="2">Cytoplasm</location>
    </subcellularLocation>
    <subcellularLocation>
        <location evidence="1">Nucleus</location>
    </subcellularLocation>
</comment>
<dbReference type="SMART" id="SM00651">
    <property type="entry name" value="Sm"/>
    <property type="match status" value="1"/>
</dbReference>
<evidence type="ECO:0000256" key="7">
    <source>
        <dbReference type="ARBA" id="ARBA00022664"/>
    </source>
</evidence>
<evidence type="ECO:0000256" key="14">
    <source>
        <dbReference type="ARBA" id="ARBA00025365"/>
    </source>
</evidence>
<keyword evidence="10" id="KW-0694">RNA-binding</keyword>
<dbReference type="CDD" id="cd01726">
    <property type="entry name" value="LSm6"/>
    <property type="match status" value="1"/>
</dbReference>
<dbReference type="EMBL" id="JARVKM010000032">
    <property type="protein sequence ID" value="KAK9775778.1"/>
    <property type="molecule type" value="Genomic_DNA"/>
</dbReference>
<feature type="domain" description="Sm" evidence="16">
    <location>
        <begin position="92"/>
        <end position="161"/>
    </location>
</feature>
<dbReference type="Gene3D" id="2.30.30.100">
    <property type="match status" value="1"/>
</dbReference>
<feature type="region of interest" description="Disordered" evidence="15">
    <location>
        <begin position="79"/>
        <end position="98"/>
    </location>
</feature>
<evidence type="ECO:0000256" key="11">
    <source>
        <dbReference type="ARBA" id="ARBA00023187"/>
    </source>
</evidence>
<protein>
    <recommendedName>
        <fullName evidence="4">U6 snRNA-associated Sm-like protein LSm6</fullName>
    </recommendedName>
</protein>
<evidence type="ECO:0000313" key="17">
    <source>
        <dbReference type="EMBL" id="KAK9775778.1"/>
    </source>
</evidence>
<dbReference type="InterPro" id="IPR001163">
    <property type="entry name" value="Sm_dom_euk/arc"/>
</dbReference>
<reference evidence="17 18" key="1">
    <citation type="submission" date="2024-02" db="EMBL/GenBank/DDBJ databases">
        <title>First draft genome assembly of two strains of Seiridium cardinale.</title>
        <authorList>
            <person name="Emiliani G."/>
            <person name="Scali E."/>
        </authorList>
    </citation>
    <scope>NUCLEOTIDE SEQUENCE [LARGE SCALE GENOMIC DNA]</scope>
    <source>
        <strain evidence="17 18">BM-138-000479</strain>
    </source>
</reference>
<evidence type="ECO:0000256" key="6">
    <source>
        <dbReference type="ARBA" id="ARBA00022552"/>
    </source>
</evidence>